<feature type="chain" id="PRO_5042563621" evidence="1">
    <location>
        <begin position="20"/>
        <end position="161"/>
    </location>
</feature>
<keyword evidence="3" id="KW-1185">Reference proteome</keyword>
<dbReference type="EMBL" id="JAUIQD010000005">
    <property type="protein sequence ID" value="KAK3349508.1"/>
    <property type="molecule type" value="Genomic_DNA"/>
</dbReference>
<evidence type="ECO:0000313" key="3">
    <source>
        <dbReference type="Proteomes" id="UP001275084"/>
    </source>
</evidence>
<dbReference type="Proteomes" id="UP001275084">
    <property type="component" value="Unassembled WGS sequence"/>
</dbReference>
<proteinExistence type="predicted"/>
<organism evidence="2 3">
    <name type="scientific">Lasiosphaeria hispida</name>
    <dbReference type="NCBI Taxonomy" id="260671"/>
    <lineage>
        <taxon>Eukaryota</taxon>
        <taxon>Fungi</taxon>
        <taxon>Dikarya</taxon>
        <taxon>Ascomycota</taxon>
        <taxon>Pezizomycotina</taxon>
        <taxon>Sordariomycetes</taxon>
        <taxon>Sordariomycetidae</taxon>
        <taxon>Sordariales</taxon>
        <taxon>Lasiosphaeriaceae</taxon>
        <taxon>Lasiosphaeria</taxon>
    </lineage>
</organism>
<feature type="non-terminal residue" evidence="2">
    <location>
        <position position="161"/>
    </location>
</feature>
<gene>
    <name evidence="2" type="ORF">B0T25DRAFT_439768</name>
</gene>
<feature type="non-terminal residue" evidence="2">
    <location>
        <position position="1"/>
    </location>
</feature>
<evidence type="ECO:0000313" key="2">
    <source>
        <dbReference type="EMBL" id="KAK3349508.1"/>
    </source>
</evidence>
<feature type="signal peptide" evidence="1">
    <location>
        <begin position="1"/>
        <end position="19"/>
    </location>
</feature>
<name>A0AAJ0MCH1_9PEZI</name>
<evidence type="ECO:0000256" key="1">
    <source>
        <dbReference type="SAM" id="SignalP"/>
    </source>
</evidence>
<keyword evidence="1" id="KW-0732">Signal</keyword>
<reference evidence="2" key="2">
    <citation type="submission" date="2023-06" db="EMBL/GenBank/DDBJ databases">
        <authorList>
            <consortium name="Lawrence Berkeley National Laboratory"/>
            <person name="Haridas S."/>
            <person name="Hensen N."/>
            <person name="Bonometti L."/>
            <person name="Westerberg I."/>
            <person name="Brannstrom I.O."/>
            <person name="Guillou S."/>
            <person name="Cros-Aarteil S."/>
            <person name="Calhoun S."/>
            <person name="Kuo A."/>
            <person name="Mondo S."/>
            <person name="Pangilinan J."/>
            <person name="Riley R."/>
            <person name="Labutti K."/>
            <person name="Andreopoulos B."/>
            <person name="Lipzen A."/>
            <person name="Chen C."/>
            <person name="Yanf M."/>
            <person name="Daum C."/>
            <person name="Ng V."/>
            <person name="Clum A."/>
            <person name="Steindorff A."/>
            <person name="Ohm R."/>
            <person name="Martin F."/>
            <person name="Silar P."/>
            <person name="Natvig D."/>
            <person name="Lalanne C."/>
            <person name="Gautier V."/>
            <person name="Ament-Velasquez S.L."/>
            <person name="Kruys A."/>
            <person name="Hutchinson M.I."/>
            <person name="Powell A.J."/>
            <person name="Barry K."/>
            <person name="Miller A.N."/>
            <person name="Grigoriev I.V."/>
            <person name="Debuchy R."/>
            <person name="Gladieux P."/>
            <person name="Thoren M.H."/>
            <person name="Johannesson H."/>
        </authorList>
    </citation>
    <scope>NUCLEOTIDE SEQUENCE</scope>
    <source>
        <strain evidence="2">CBS 955.72</strain>
    </source>
</reference>
<comment type="caution">
    <text evidence="2">The sequence shown here is derived from an EMBL/GenBank/DDBJ whole genome shotgun (WGS) entry which is preliminary data.</text>
</comment>
<reference evidence="2" key="1">
    <citation type="journal article" date="2023" name="Mol. Phylogenet. Evol.">
        <title>Genome-scale phylogeny and comparative genomics of the fungal order Sordariales.</title>
        <authorList>
            <person name="Hensen N."/>
            <person name="Bonometti L."/>
            <person name="Westerberg I."/>
            <person name="Brannstrom I.O."/>
            <person name="Guillou S."/>
            <person name="Cros-Aarteil S."/>
            <person name="Calhoun S."/>
            <person name="Haridas S."/>
            <person name="Kuo A."/>
            <person name="Mondo S."/>
            <person name="Pangilinan J."/>
            <person name="Riley R."/>
            <person name="LaButti K."/>
            <person name="Andreopoulos B."/>
            <person name="Lipzen A."/>
            <person name="Chen C."/>
            <person name="Yan M."/>
            <person name="Daum C."/>
            <person name="Ng V."/>
            <person name="Clum A."/>
            <person name="Steindorff A."/>
            <person name="Ohm R.A."/>
            <person name="Martin F."/>
            <person name="Silar P."/>
            <person name="Natvig D.O."/>
            <person name="Lalanne C."/>
            <person name="Gautier V."/>
            <person name="Ament-Velasquez S.L."/>
            <person name="Kruys A."/>
            <person name="Hutchinson M.I."/>
            <person name="Powell A.J."/>
            <person name="Barry K."/>
            <person name="Miller A.N."/>
            <person name="Grigoriev I.V."/>
            <person name="Debuchy R."/>
            <person name="Gladieux P."/>
            <person name="Hiltunen Thoren M."/>
            <person name="Johannesson H."/>
        </authorList>
    </citation>
    <scope>NUCLEOTIDE SEQUENCE</scope>
    <source>
        <strain evidence="2">CBS 955.72</strain>
    </source>
</reference>
<accession>A0AAJ0MCH1</accession>
<protein>
    <submittedName>
        <fullName evidence="2">Uncharacterized protein</fullName>
    </submittedName>
</protein>
<dbReference type="AlphaFoldDB" id="A0AAJ0MCH1"/>
<sequence>VLLLLSATRALGLDDVAAGAEVTEDNGQVTINDDPTANDTATALPIRATIFTGTPGPKHCRGGVMVRLDLPPPPPATANPQERTTEAKCYNMPEPAGCATFVANKGDGCEARLFAEPGCRLYMNTAVFAPEERAVGGLWRSMAVQCGIPEPDPDSLGSPPL</sequence>